<dbReference type="EMBL" id="VBTY01000128">
    <property type="protein sequence ID" value="MDG3495837.1"/>
    <property type="molecule type" value="Genomic_DNA"/>
</dbReference>
<proteinExistence type="predicted"/>
<reference evidence="1" key="1">
    <citation type="submission" date="2019-05" db="EMBL/GenBank/DDBJ databases">
        <title>Whole genome sequencing of Pseudanabaena catenata USMAC16.</title>
        <authorList>
            <person name="Khan Z."/>
            <person name="Omar W.M."/>
            <person name="Convey P."/>
            <person name="Merican F."/>
            <person name="Najimudin N."/>
        </authorList>
    </citation>
    <scope>NUCLEOTIDE SEQUENCE</scope>
    <source>
        <strain evidence="1">USMAC16</strain>
    </source>
</reference>
<gene>
    <name evidence="1" type="ORF">FEV09_14900</name>
</gene>
<evidence type="ECO:0000313" key="1">
    <source>
        <dbReference type="EMBL" id="MDG3495837.1"/>
    </source>
</evidence>
<name>A0A9X4RIZ9_9CYAN</name>
<dbReference type="Proteomes" id="UP001152872">
    <property type="component" value="Unassembled WGS sequence"/>
</dbReference>
<protein>
    <submittedName>
        <fullName evidence="1">Uncharacterized protein</fullName>
    </submittedName>
</protein>
<evidence type="ECO:0000313" key="2">
    <source>
        <dbReference type="Proteomes" id="UP001152872"/>
    </source>
</evidence>
<organism evidence="1 2">
    <name type="scientific">Pseudanabaena catenata USMAC16</name>
    <dbReference type="NCBI Taxonomy" id="1855837"/>
    <lineage>
        <taxon>Bacteria</taxon>
        <taxon>Bacillati</taxon>
        <taxon>Cyanobacteriota</taxon>
        <taxon>Cyanophyceae</taxon>
        <taxon>Pseudanabaenales</taxon>
        <taxon>Pseudanabaenaceae</taxon>
        <taxon>Pseudanabaena</taxon>
    </lineage>
</organism>
<keyword evidence="2" id="KW-1185">Reference proteome</keyword>
<comment type="caution">
    <text evidence="1">The sequence shown here is derived from an EMBL/GenBank/DDBJ whole genome shotgun (WGS) entry which is preliminary data.</text>
</comment>
<accession>A0A9X4RIZ9</accession>
<dbReference type="AlphaFoldDB" id="A0A9X4RIZ9"/>
<sequence length="41" mass="4791">MPSYLGVNNRFIAHQRTPLKGALFDRIGEYVVTNRDFMSEF</sequence>
<dbReference type="RefSeq" id="WP_277909250.1">
    <property type="nucleotide sequence ID" value="NZ_VBTY01000128.1"/>
</dbReference>